<dbReference type="EMBL" id="KN557731">
    <property type="protein sequence ID" value="KHJ87453.1"/>
    <property type="molecule type" value="Genomic_DNA"/>
</dbReference>
<dbReference type="SUPFAM" id="SSF51735">
    <property type="entry name" value="NAD(P)-binding Rossmann-fold domains"/>
    <property type="match status" value="1"/>
</dbReference>
<dbReference type="Pfam" id="PF00106">
    <property type="entry name" value="adh_short"/>
    <property type="match status" value="1"/>
</dbReference>
<sequence length="163" mass="18272">MQSPLESTNFLFQETKRLVLSENGNDEKKIVEIIGDVTDEEVLKNIIDKTLQKFKRLDVLVNNAGGTSGSIFMENELDDISIFDYVFNLNTRSVLRLCQLALPHLIKTKGEIVNVSSVVGLPNGAVSPYRNYIPICIISTNIVQKQGFTDEVVKAMYWVHIPG</sequence>
<dbReference type="Proteomes" id="UP000053660">
    <property type="component" value="Unassembled WGS sequence"/>
</dbReference>
<keyword evidence="2" id="KW-1185">Reference proteome</keyword>
<proteinExistence type="predicted"/>
<accession>A0A0B1SQ45</accession>
<reference evidence="1 2" key="1">
    <citation type="submission" date="2014-03" db="EMBL/GenBank/DDBJ databases">
        <title>Draft genome of the hookworm Oesophagostomum dentatum.</title>
        <authorList>
            <person name="Mitreva M."/>
        </authorList>
    </citation>
    <scope>NUCLEOTIDE SEQUENCE [LARGE SCALE GENOMIC DNA]</scope>
    <source>
        <strain evidence="1 2">OD-Hann</strain>
    </source>
</reference>
<evidence type="ECO:0000313" key="1">
    <source>
        <dbReference type="EMBL" id="KHJ87453.1"/>
    </source>
</evidence>
<dbReference type="PRINTS" id="PR00080">
    <property type="entry name" value="SDRFAMILY"/>
</dbReference>
<dbReference type="AlphaFoldDB" id="A0A0B1SQ45"/>
<dbReference type="OrthoDB" id="47007at2759"/>
<dbReference type="Gene3D" id="3.40.50.720">
    <property type="entry name" value="NAD(P)-binding Rossmann-like Domain"/>
    <property type="match status" value="1"/>
</dbReference>
<name>A0A0B1SQ45_OESDE</name>
<gene>
    <name evidence="1" type="ORF">OESDEN_12773</name>
</gene>
<dbReference type="InterPro" id="IPR002347">
    <property type="entry name" value="SDR_fam"/>
</dbReference>
<organism evidence="1 2">
    <name type="scientific">Oesophagostomum dentatum</name>
    <name type="common">Nodular worm</name>
    <dbReference type="NCBI Taxonomy" id="61180"/>
    <lineage>
        <taxon>Eukaryota</taxon>
        <taxon>Metazoa</taxon>
        <taxon>Ecdysozoa</taxon>
        <taxon>Nematoda</taxon>
        <taxon>Chromadorea</taxon>
        <taxon>Rhabditida</taxon>
        <taxon>Rhabditina</taxon>
        <taxon>Rhabditomorpha</taxon>
        <taxon>Strongyloidea</taxon>
        <taxon>Strongylidae</taxon>
        <taxon>Oesophagostomum</taxon>
    </lineage>
</organism>
<evidence type="ECO:0000313" key="2">
    <source>
        <dbReference type="Proteomes" id="UP000053660"/>
    </source>
</evidence>
<dbReference type="PANTHER" id="PTHR44115:SF4">
    <property type="entry name" value="OXIDOREDUCTASE"/>
    <property type="match status" value="1"/>
</dbReference>
<dbReference type="PRINTS" id="PR00081">
    <property type="entry name" value="GDHRDH"/>
</dbReference>
<dbReference type="InterPro" id="IPR036291">
    <property type="entry name" value="NAD(P)-bd_dom_sf"/>
</dbReference>
<protein>
    <submittedName>
        <fullName evidence="1">Oxidoreductase, short chain dehydrogenase/reductase family protein</fullName>
    </submittedName>
</protein>
<dbReference type="PANTHER" id="PTHR44115">
    <property type="entry name" value="PROTEIN CBG09704"/>
    <property type="match status" value="1"/>
</dbReference>